<gene>
    <name evidence="2" type="ORF">TRFO_41555</name>
</gene>
<dbReference type="EMBL" id="MLAK01000070">
    <property type="protein sequence ID" value="OHT16784.1"/>
    <property type="molecule type" value="Genomic_DNA"/>
</dbReference>
<dbReference type="VEuPathDB" id="TrichDB:TRFO_41555"/>
<reference evidence="2" key="1">
    <citation type="submission" date="2016-10" db="EMBL/GenBank/DDBJ databases">
        <authorList>
            <person name="Benchimol M."/>
            <person name="Almeida L.G."/>
            <person name="Vasconcelos A.T."/>
            <person name="Perreira-Neves A."/>
            <person name="Rosa I.A."/>
            <person name="Tasca T."/>
            <person name="Bogo M.R."/>
            <person name="de Souza W."/>
        </authorList>
    </citation>
    <scope>NUCLEOTIDE SEQUENCE [LARGE SCALE GENOMIC DNA]</scope>
    <source>
        <strain evidence="2">K</strain>
    </source>
</reference>
<name>A0A1J4L124_9EUKA</name>
<keyword evidence="3" id="KW-1185">Reference proteome</keyword>
<dbReference type="Proteomes" id="UP000179807">
    <property type="component" value="Unassembled WGS sequence"/>
</dbReference>
<dbReference type="GeneID" id="94848552"/>
<proteinExistence type="predicted"/>
<sequence length="139" mass="16218">MSIEHQNNIKECSSDEEDAGFHFESPVKYDPNRKMPFLSPKTPQLDKLFHDKDGPLSFRLVSVRQFPSTPQPKRYKNEENVDINLIHKNNVSLTPKKVRSPDLEAFLSSDRDSDEMFFRPVGLNSQMMSQTVDDDLFRW</sequence>
<dbReference type="AlphaFoldDB" id="A0A1J4L124"/>
<feature type="region of interest" description="Disordered" evidence="1">
    <location>
        <begin position="1"/>
        <end position="27"/>
    </location>
</feature>
<accession>A0A1J4L124</accession>
<protein>
    <submittedName>
        <fullName evidence="2">Uncharacterized protein</fullName>
    </submittedName>
</protein>
<organism evidence="2 3">
    <name type="scientific">Tritrichomonas foetus</name>
    <dbReference type="NCBI Taxonomy" id="1144522"/>
    <lineage>
        <taxon>Eukaryota</taxon>
        <taxon>Metamonada</taxon>
        <taxon>Parabasalia</taxon>
        <taxon>Tritrichomonadida</taxon>
        <taxon>Tritrichomonadidae</taxon>
        <taxon>Tritrichomonas</taxon>
    </lineage>
</organism>
<feature type="compositionally biased region" description="Polar residues" evidence="1">
    <location>
        <begin position="1"/>
        <end position="11"/>
    </location>
</feature>
<dbReference type="RefSeq" id="XP_068369920.1">
    <property type="nucleotide sequence ID" value="XM_068513848.1"/>
</dbReference>
<evidence type="ECO:0000313" key="3">
    <source>
        <dbReference type="Proteomes" id="UP000179807"/>
    </source>
</evidence>
<evidence type="ECO:0000313" key="2">
    <source>
        <dbReference type="EMBL" id="OHT16784.1"/>
    </source>
</evidence>
<comment type="caution">
    <text evidence="2">The sequence shown here is derived from an EMBL/GenBank/DDBJ whole genome shotgun (WGS) entry which is preliminary data.</text>
</comment>
<evidence type="ECO:0000256" key="1">
    <source>
        <dbReference type="SAM" id="MobiDB-lite"/>
    </source>
</evidence>